<reference evidence="1 2" key="1">
    <citation type="submission" date="2019-02" db="EMBL/GenBank/DDBJ databases">
        <title>Deep-cultivation of Planctomycetes and their phenomic and genomic characterization uncovers novel biology.</title>
        <authorList>
            <person name="Wiegand S."/>
            <person name="Jogler M."/>
            <person name="Boedeker C."/>
            <person name="Pinto D."/>
            <person name="Vollmers J."/>
            <person name="Rivas-Marin E."/>
            <person name="Kohn T."/>
            <person name="Peeters S.H."/>
            <person name="Heuer A."/>
            <person name="Rast P."/>
            <person name="Oberbeckmann S."/>
            <person name="Bunk B."/>
            <person name="Jeske O."/>
            <person name="Meyerdierks A."/>
            <person name="Storesund J.E."/>
            <person name="Kallscheuer N."/>
            <person name="Luecker S."/>
            <person name="Lage O.M."/>
            <person name="Pohl T."/>
            <person name="Merkel B.J."/>
            <person name="Hornburger P."/>
            <person name="Mueller R.-W."/>
            <person name="Bruemmer F."/>
            <person name="Labrenz M."/>
            <person name="Spormann A.M."/>
            <person name="Op Den Camp H."/>
            <person name="Overmann J."/>
            <person name="Amann R."/>
            <person name="Jetten M.S.M."/>
            <person name="Mascher T."/>
            <person name="Medema M.H."/>
            <person name="Devos D.P."/>
            <person name="Kaster A.-K."/>
            <person name="Ovreas L."/>
            <person name="Rohde M."/>
            <person name="Galperin M.Y."/>
            <person name="Jogler C."/>
        </authorList>
    </citation>
    <scope>NUCLEOTIDE SEQUENCE [LARGE SCALE GENOMIC DNA]</scope>
    <source>
        <strain evidence="1 2">Pla52n</strain>
    </source>
</reference>
<dbReference type="EMBL" id="SJPN01000007">
    <property type="protein sequence ID" value="TWT94443.1"/>
    <property type="molecule type" value="Genomic_DNA"/>
</dbReference>
<accession>A0A5C6A818</accession>
<evidence type="ECO:0000313" key="1">
    <source>
        <dbReference type="EMBL" id="TWT94443.1"/>
    </source>
</evidence>
<keyword evidence="2" id="KW-1185">Reference proteome</keyword>
<dbReference type="Proteomes" id="UP000320176">
    <property type="component" value="Unassembled WGS sequence"/>
</dbReference>
<sequence length="287" mass="31844">MVRTFLILALTLKLVGSASGQGDLDVRKDLTDFDNILALTAIRDITFATPLTGLSIANADEVNLSKVCSAEFAIQTGFPSPELNSLLTQLLGAQHRPMFRSATLEDYGAYGYAWTVTWELFPKLGGSTGIPFKWKAAITHDGQFVQPHLFLQSHFASYFGPENTIFCTLPMARLTPAPAALTASELTELKRVAMHRVRETFQAAGYAYKFRIDRAVSHEFPGNIPGIGDDKHKSVAWSLHFVEVNHEDRDPREFTVWADDSGNVGDFTIGRWDANWGKPIDEPKSRP</sequence>
<protein>
    <submittedName>
        <fullName evidence="1">Uncharacterized protein</fullName>
    </submittedName>
</protein>
<evidence type="ECO:0000313" key="2">
    <source>
        <dbReference type="Proteomes" id="UP000320176"/>
    </source>
</evidence>
<organism evidence="1 2">
    <name type="scientific">Stieleria varia</name>
    <dbReference type="NCBI Taxonomy" id="2528005"/>
    <lineage>
        <taxon>Bacteria</taxon>
        <taxon>Pseudomonadati</taxon>
        <taxon>Planctomycetota</taxon>
        <taxon>Planctomycetia</taxon>
        <taxon>Pirellulales</taxon>
        <taxon>Pirellulaceae</taxon>
        <taxon>Stieleria</taxon>
    </lineage>
</organism>
<comment type="caution">
    <text evidence="1">The sequence shown here is derived from an EMBL/GenBank/DDBJ whole genome shotgun (WGS) entry which is preliminary data.</text>
</comment>
<name>A0A5C6A818_9BACT</name>
<gene>
    <name evidence="1" type="ORF">Pla52n_52640</name>
</gene>
<proteinExistence type="predicted"/>
<dbReference type="AlphaFoldDB" id="A0A5C6A818"/>